<proteinExistence type="predicted"/>
<organism evidence="1 2">
    <name type="scientific">Hyaloscypha hepaticicola</name>
    <dbReference type="NCBI Taxonomy" id="2082293"/>
    <lineage>
        <taxon>Eukaryota</taxon>
        <taxon>Fungi</taxon>
        <taxon>Dikarya</taxon>
        <taxon>Ascomycota</taxon>
        <taxon>Pezizomycotina</taxon>
        <taxon>Leotiomycetes</taxon>
        <taxon>Helotiales</taxon>
        <taxon>Hyaloscyphaceae</taxon>
        <taxon>Hyaloscypha</taxon>
    </lineage>
</organism>
<evidence type="ECO:0000313" key="2">
    <source>
        <dbReference type="Proteomes" id="UP000235672"/>
    </source>
</evidence>
<dbReference type="OrthoDB" id="3552888at2759"/>
<evidence type="ECO:0000313" key="1">
    <source>
        <dbReference type="EMBL" id="PMD15711.1"/>
    </source>
</evidence>
<dbReference type="AlphaFoldDB" id="A0A2J6PNV5"/>
<accession>A0A2J6PNV5</accession>
<sequence>MAQLKGMYPEIELPKHSTVNVESRALLKKDKVQPPLCIPIGGQPSWGLAGASNIESCASDLINLNSRLVIGPGLGHCGMFCYDQAPGSIGAQVLLCNDNTYQIDPASPYLASYAMDIIDLCPFNWGANLEQLSGGQEFDTGHYNIVVRGGNC</sequence>
<name>A0A2J6PNV5_9HELO</name>
<dbReference type="EMBL" id="KZ613511">
    <property type="protein sequence ID" value="PMD15711.1"/>
    <property type="molecule type" value="Genomic_DNA"/>
</dbReference>
<protein>
    <submittedName>
        <fullName evidence="1">Uncharacterized protein</fullName>
    </submittedName>
</protein>
<dbReference type="Proteomes" id="UP000235672">
    <property type="component" value="Unassembled WGS sequence"/>
</dbReference>
<keyword evidence="2" id="KW-1185">Reference proteome</keyword>
<reference evidence="1 2" key="1">
    <citation type="submission" date="2016-05" db="EMBL/GenBank/DDBJ databases">
        <title>A degradative enzymes factory behind the ericoid mycorrhizal symbiosis.</title>
        <authorList>
            <consortium name="DOE Joint Genome Institute"/>
            <person name="Martino E."/>
            <person name="Morin E."/>
            <person name="Grelet G."/>
            <person name="Kuo A."/>
            <person name="Kohler A."/>
            <person name="Daghino S."/>
            <person name="Barry K."/>
            <person name="Choi C."/>
            <person name="Cichocki N."/>
            <person name="Clum A."/>
            <person name="Copeland A."/>
            <person name="Hainaut M."/>
            <person name="Haridas S."/>
            <person name="Labutti K."/>
            <person name="Lindquist E."/>
            <person name="Lipzen A."/>
            <person name="Khouja H.-R."/>
            <person name="Murat C."/>
            <person name="Ohm R."/>
            <person name="Olson A."/>
            <person name="Spatafora J."/>
            <person name="Veneault-Fourrey C."/>
            <person name="Henrissat B."/>
            <person name="Grigoriev I."/>
            <person name="Martin F."/>
            <person name="Perotto S."/>
        </authorList>
    </citation>
    <scope>NUCLEOTIDE SEQUENCE [LARGE SCALE GENOMIC DNA]</scope>
    <source>
        <strain evidence="1 2">UAMH 7357</strain>
    </source>
</reference>
<gene>
    <name evidence="1" type="ORF">NA56DRAFT_732412</name>
</gene>